<accession>D8T348</accession>
<organism evidence="3">
    <name type="scientific">Selaginella moellendorffii</name>
    <name type="common">Spikemoss</name>
    <dbReference type="NCBI Taxonomy" id="88036"/>
    <lineage>
        <taxon>Eukaryota</taxon>
        <taxon>Viridiplantae</taxon>
        <taxon>Streptophyta</taxon>
        <taxon>Embryophyta</taxon>
        <taxon>Tracheophyta</taxon>
        <taxon>Lycopodiopsida</taxon>
        <taxon>Selaginellales</taxon>
        <taxon>Selaginellaceae</taxon>
        <taxon>Selaginella</taxon>
    </lineage>
</organism>
<dbReference type="Gene3D" id="2.80.10.50">
    <property type="match status" value="1"/>
</dbReference>
<sequence>MKAAAVAILLLQLTLAPSRAEPSSSLSEASCVEIVPRSNLTMCLTAYASQGTTCAIMSPCMHKDPSQLWIRRSYAGNVDSHGLDAFELVNTGSQLALQHYVDAFITLGTVGEQPGEQPDLNSSLWTRQAVSHNYYTLRSYDQPNLVVTWVSSELPCMGSYSHGEINQEWAFINSDVTELSELQHEVLLLVGVPLLIIKSVIRNYTNAMNAAAAAAIILVLQFAAPAMETKASELPSYCAAQFVPRANLTMCVTGLSQGIVVMSRCIRDDPQQLWSRSSRAGYRDPDGRDAFVIINLWSRLALQHGHESGSEISCGSVQRVNSSLWTMASASRSYVTLRSYDNPELVLDIVHGDWTHGGVRENSFLIAHPYNHQENEQWAFINSVC</sequence>
<proteinExistence type="predicted"/>
<dbReference type="InterPro" id="IPR040249">
    <property type="entry name" value="Ricin_B-like_lectin_EULS3-like"/>
</dbReference>
<feature type="signal peptide" evidence="1">
    <location>
        <begin position="1"/>
        <end position="20"/>
    </location>
</feature>
<evidence type="ECO:0000313" key="2">
    <source>
        <dbReference type="EMBL" id="EFJ09040.1"/>
    </source>
</evidence>
<evidence type="ECO:0000313" key="3">
    <source>
        <dbReference type="Proteomes" id="UP000001514"/>
    </source>
</evidence>
<dbReference type="Proteomes" id="UP000001514">
    <property type="component" value="Unassembled WGS sequence"/>
</dbReference>
<evidence type="ECO:0000256" key="1">
    <source>
        <dbReference type="SAM" id="SignalP"/>
    </source>
</evidence>
<protein>
    <submittedName>
        <fullName evidence="2">Uncharacterized protein</fullName>
    </submittedName>
</protein>
<dbReference type="PANTHER" id="PTHR31257:SF2">
    <property type="entry name" value="RICIN B-LIKE LECTIN EULS3"/>
    <property type="match status" value="1"/>
</dbReference>
<dbReference type="PROSITE" id="PS50231">
    <property type="entry name" value="RICIN_B_LECTIN"/>
    <property type="match status" value="1"/>
</dbReference>
<keyword evidence="1" id="KW-0732">Signal</keyword>
<dbReference type="HOGENOM" id="CLU_718454_0_0_1"/>
<dbReference type="InterPro" id="IPR035992">
    <property type="entry name" value="Ricin_B-like_lectins"/>
</dbReference>
<dbReference type="KEGG" id="smo:SELMODRAFT_428525"/>
<reference evidence="2 3" key="1">
    <citation type="journal article" date="2011" name="Science">
        <title>The Selaginella genome identifies genetic changes associated with the evolution of vascular plants.</title>
        <authorList>
            <person name="Banks J.A."/>
            <person name="Nishiyama T."/>
            <person name="Hasebe M."/>
            <person name="Bowman J.L."/>
            <person name="Gribskov M."/>
            <person name="dePamphilis C."/>
            <person name="Albert V.A."/>
            <person name="Aono N."/>
            <person name="Aoyama T."/>
            <person name="Ambrose B.A."/>
            <person name="Ashton N.W."/>
            <person name="Axtell M.J."/>
            <person name="Barker E."/>
            <person name="Barker M.S."/>
            <person name="Bennetzen J.L."/>
            <person name="Bonawitz N.D."/>
            <person name="Chapple C."/>
            <person name="Cheng C."/>
            <person name="Correa L.G."/>
            <person name="Dacre M."/>
            <person name="DeBarry J."/>
            <person name="Dreyer I."/>
            <person name="Elias M."/>
            <person name="Engstrom E.M."/>
            <person name="Estelle M."/>
            <person name="Feng L."/>
            <person name="Finet C."/>
            <person name="Floyd S.K."/>
            <person name="Frommer W.B."/>
            <person name="Fujita T."/>
            <person name="Gramzow L."/>
            <person name="Gutensohn M."/>
            <person name="Harholt J."/>
            <person name="Hattori M."/>
            <person name="Heyl A."/>
            <person name="Hirai T."/>
            <person name="Hiwatashi Y."/>
            <person name="Ishikawa M."/>
            <person name="Iwata M."/>
            <person name="Karol K.G."/>
            <person name="Koehler B."/>
            <person name="Kolukisaoglu U."/>
            <person name="Kubo M."/>
            <person name="Kurata T."/>
            <person name="Lalonde S."/>
            <person name="Li K."/>
            <person name="Li Y."/>
            <person name="Litt A."/>
            <person name="Lyons E."/>
            <person name="Manning G."/>
            <person name="Maruyama T."/>
            <person name="Michael T.P."/>
            <person name="Mikami K."/>
            <person name="Miyazaki S."/>
            <person name="Morinaga S."/>
            <person name="Murata T."/>
            <person name="Mueller-Roeber B."/>
            <person name="Nelson D.R."/>
            <person name="Obara M."/>
            <person name="Oguri Y."/>
            <person name="Olmstead R.G."/>
            <person name="Onodera N."/>
            <person name="Petersen B.L."/>
            <person name="Pils B."/>
            <person name="Prigge M."/>
            <person name="Rensing S.A."/>
            <person name="Riano-Pachon D.M."/>
            <person name="Roberts A.W."/>
            <person name="Sato Y."/>
            <person name="Scheller H.V."/>
            <person name="Schulz B."/>
            <person name="Schulz C."/>
            <person name="Shakirov E.V."/>
            <person name="Shibagaki N."/>
            <person name="Shinohara N."/>
            <person name="Shippen D.E."/>
            <person name="Soerensen I."/>
            <person name="Sotooka R."/>
            <person name="Sugimoto N."/>
            <person name="Sugita M."/>
            <person name="Sumikawa N."/>
            <person name="Tanurdzic M."/>
            <person name="Theissen G."/>
            <person name="Ulvskov P."/>
            <person name="Wakazuki S."/>
            <person name="Weng J.K."/>
            <person name="Willats W.W."/>
            <person name="Wipf D."/>
            <person name="Wolf P.G."/>
            <person name="Yang L."/>
            <person name="Zimmer A.D."/>
            <person name="Zhu Q."/>
            <person name="Mitros T."/>
            <person name="Hellsten U."/>
            <person name="Loque D."/>
            <person name="Otillar R."/>
            <person name="Salamov A."/>
            <person name="Schmutz J."/>
            <person name="Shapiro H."/>
            <person name="Lindquist E."/>
            <person name="Lucas S."/>
            <person name="Rokhsar D."/>
            <person name="Grigoriev I.V."/>
        </authorList>
    </citation>
    <scope>NUCLEOTIDE SEQUENCE [LARGE SCALE GENOMIC DNA]</scope>
</reference>
<gene>
    <name evidence="2" type="ORF">SELMODRAFT_428525</name>
</gene>
<dbReference type="CDD" id="cd23431">
    <property type="entry name" value="beta-trefoil_Ricin_AtEULS3-like"/>
    <property type="match status" value="2"/>
</dbReference>
<dbReference type="SUPFAM" id="SSF50370">
    <property type="entry name" value="Ricin B-like lectins"/>
    <property type="match status" value="2"/>
</dbReference>
<feature type="chain" id="PRO_5003123257" evidence="1">
    <location>
        <begin position="21"/>
        <end position="385"/>
    </location>
</feature>
<dbReference type="InParanoid" id="D8T348"/>
<dbReference type="PANTHER" id="PTHR31257">
    <property type="entry name" value="RICIN B-LIKE LECTIN EULS3"/>
    <property type="match status" value="1"/>
</dbReference>
<dbReference type="EMBL" id="GL377667">
    <property type="protein sequence ID" value="EFJ09040.1"/>
    <property type="molecule type" value="Genomic_DNA"/>
</dbReference>
<keyword evidence="3" id="KW-1185">Reference proteome</keyword>
<dbReference type="Gramene" id="EFJ09040">
    <property type="protein sequence ID" value="EFJ09040"/>
    <property type="gene ID" value="SELMODRAFT_428525"/>
</dbReference>
<dbReference type="AlphaFoldDB" id="D8T348"/>
<name>D8T348_SELML</name>